<dbReference type="EMBL" id="GBXM01109011">
    <property type="protein sequence ID" value="JAG99565.1"/>
    <property type="molecule type" value="Transcribed_RNA"/>
</dbReference>
<evidence type="ECO:0000313" key="2">
    <source>
        <dbReference type="EMBL" id="JAG99565.1"/>
    </source>
</evidence>
<dbReference type="AlphaFoldDB" id="A0A0E9P576"/>
<accession>A0A0E9P576</accession>
<organism evidence="2">
    <name type="scientific">Anguilla anguilla</name>
    <name type="common">European freshwater eel</name>
    <name type="synonym">Muraena anguilla</name>
    <dbReference type="NCBI Taxonomy" id="7936"/>
    <lineage>
        <taxon>Eukaryota</taxon>
        <taxon>Metazoa</taxon>
        <taxon>Chordata</taxon>
        <taxon>Craniata</taxon>
        <taxon>Vertebrata</taxon>
        <taxon>Euteleostomi</taxon>
        <taxon>Actinopterygii</taxon>
        <taxon>Neopterygii</taxon>
        <taxon>Teleostei</taxon>
        <taxon>Anguilliformes</taxon>
        <taxon>Anguillidae</taxon>
        <taxon>Anguilla</taxon>
    </lineage>
</organism>
<feature type="region of interest" description="Disordered" evidence="1">
    <location>
        <begin position="1"/>
        <end position="29"/>
    </location>
</feature>
<name>A0A0E9P576_ANGAN</name>
<sequence>MTEETEGKTDQVQNIIPPGSGFHLQSRGQ</sequence>
<proteinExistence type="predicted"/>
<protein>
    <submittedName>
        <fullName evidence="2">Uncharacterized protein</fullName>
    </submittedName>
</protein>
<evidence type="ECO:0000256" key="1">
    <source>
        <dbReference type="SAM" id="MobiDB-lite"/>
    </source>
</evidence>
<reference evidence="2" key="1">
    <citation type="submission" date="2014-11" db="EMBL/GenBank/DDBJ databases">
        <authorList>
            <person name="Amaro Gonzalez C."/>
        </authorList>
    </citation>
    <scope>NUCLEOTIDE SEQUENCE</scope>
</reference>
<reference evidence="2" key="2">
    <citation type="journal article" date="2015" name="Fish Shellfish Immunol.">
        <title>Early steps in the European eel (Anguilla anguilla)-Vibrio vulnificus interaction in the gills: Role of the RtxA13 toxin.</title>
        <authorList>
            <person name="Callol A."/>
            <person name="Pajuelo D."/>
            <person name="Ebbesson L."/>
            <person name="Teles M."/>
            <person name="MacKenzie S."/>
            <person name="Amaro C."/>
        </authorList>
    </citation>
    <scope>NUCLEOTIDE SEQUENCE</scope>
</reference>